<organism evidence="2">
    <name type="scientific">Sesamum latifolium</name>
    <dbReference type="NCBI Taxonomy" id="2727402"/>
    <lineage>
        <taxon>Eukaryota</taxon>
        <taxon>Viridiplantae</taxon>
        <taxon>Streptophyta</taxon>
        <taxon>Embryophyta</taxon>
        <taxon>Tracheophyta</taxon>
        <taxon>Spermatophyta</taxon>
        <taxon>Magnoliopsida</taxon>
        <taxon>eudicotyledons</taxon>
        <taxon>Gunneridae</taxon>
        <taxon>Pentapetalae</taxon>
        <taxon>asterids</taxon>
        <taxon>lamiids</taxon>
        <taxon>Lamiales</taxon>
        <taxon>Pedaliaceae</taxon>
        <taxon>Sesamum</taxon>
    </lineage>
</organism>
<feature type="region of interest" description="Disordered" evidence="1">
    <location>
        <begin position="29"/>
        <end position="76"/>
    </location>
</feature>
<gene>
    <name evidence="2" type="ORF">Slati_2713900</name>
</gene>
<dbReference type="EMBL" id="JACGWN010000009">
    <property type="protein sequence ID" value="KAL0433796.1"/>
    <property type="molecule type" value="Genomic_DNA"/>
</dbReference>
<dbReference type="AlphaFoldDB" id="A0AAW2W0U6"/>
<accession>A0AAW2W0U6</accession>
<name>A0AAW2W0U6_9LAMI</name>
<proteinExistence type="predicted"/>
<feature type="compositionally biased region" description="Acidic residues" evidence="1">
    <location>
        <begin position="36"/>
        <end position="49"/>
    </location>
</feature>
<reference evidence="2" key="2">
    <citation type="journal article" date="2024" name="Plant">
        <title>Genomic evolution and insights into agronomic trait innovations of Sesamum species.</title>
        <authorList>
            <person name="Miao H."/>
            <person name="Wang L."/>
            <person name="Qu L."/>
            <person name="Liu H."/>
            <person name="Sun Y."/>
            <person name="Le M."/>
            <person name="Wang Q."/>
            <person name="Wei S."/>
            <person name="Zheng Y."/>
            <person name="Lin W."/>
            <person name="Duan Y."/>
            <person name="Cao H."/>
            <person name="Xiong S."/>
            <person name="Wang X."/>
            <person name="Wei L."/>
            <person name="Li C."/>
            <person name="Ma Q."/>
            <person name="Ju M."/>
            <person name="Zhao R."/>
            <person name="Li G."/>
            <person name="Mu C."/>
            <person name="Tian Q."/>
            <person name="Mei H."/>
            <person name="Zhang T."/>
            <person name="Gao T."/>
            <person name="Zhang H."/>
        </authorList>
    </citation>
    <scope>NUCLEOTIDE SEQUENCE</scope>
    <source>
        <strain evidence="2">KEN1</strain>
    </source>
</reference>
<sequence length="100" mass="11036">MILLKPLLGGRVSPLPSYVAGQRWSLRQAARRLSDESSEEEEDVGEEEGLSPGEMEPPPREERVSSGNRGSRPEGSAWVACGLRQSDIYKLVEEFAIPPE</sequence>
<comment type="caution">
    <text evidence="2">The sequence shown here is derived from an EMBL/GenBank/DDBJ whole genome shotgun (WGS) entry which is preliminary data.</text>
</comment>
<reference evidence="2" key="1">
    <citation type="submission" date="2020-06" db="EMBL/GenBank/DDBJ databases">
        <authorList>
            <person name="Li T."/>
            <person name="Hu X."/>
            <person name="Zhang T."/>
            <person name="Song X."/>
            <person name="Zhang H."/>
            <person name="Dai N."/>
            <person name="Sheng W."/>
            <person name="Hou X."/>
            <person name="Wei L."/>
        </authorList>
    </citation>
    <scope>NUCLEOTIDE SEQUENCE</scope>
    <source>
        <strain evidence="2">KEN1</strain>
        <tissue evidence="2">Leaf</tissue>
    </source>
</reference>
<protein>
    <submittedName>
        <fullName evidence="2">Uncharacterized protein</fullName>
    </submittedName>
</protein>
<evidence type="ECO:0000313" key="2">
    <source>
        <dbReference type="EMBL" id="KAL0433796.1"/>
    </source>
</evidence>
<evidence type="ECO:0000256" key="1">
    <source>
        <dbReference type="SAM" id="MobiDB-lite"/>
    </source>
</evidence>